<name>A0A1B1E6J1_9APIC</name>
<feature type="region of interest" description="Disordered" evidence="1">
    <location>
        <begin position="108"/>
        <end position="141"/>
    </location>
</feature>
<dbReference type="EMBL" id="CP016251">
    <property type="protein sequence ID" value="ANQ10615.1"/>
    <property type="molecule type" value="Genomic_DNA"/>
</dbReference>
<keyword evidence="2" id="KW-0812">Transmembrane</keyword>
<dbReference type="AlphaFoldDB" id="A0A1B1E6J1"/>
<proteinExistence type="predicted"/>
<evidence type="ECO:0000313" key="3">
    <source>
        <dbReference type="EMBL" id="ANQ10615.1"/>
    </source>
</evidence>
<feature type="transmembrane region" description="Helical" evidence="2">
    <location>
        <begin position="158"/>
        <end position="180"/>
    </location>
</feature>
<dbReference type="VEuPathDB" id="PlasmoDB:PCOAH_00050530"/>
<keyword evidence="2" id="KW-1133">Transmembrane helix</keyword>
<gene>
    <name evidence="3" type="ORF">PCOAH_00050530</name>
</gene>
<evidence type="ECO:0000313" key="4">
    <source>
        <dbReference type="Proteomes" id="UP000092716"/>
    </source>
</evidence>
<sequence>MDTTEVTAFIPPENFAHLGRLKNRGGIKGVRNVGCLEGLSKLGRKAKRWTYMNDLGSACNLGSFIHLKNLDDTELETQENLKQVETKKFVLKYEENREDILRRITNSLRDDYPNNSPSGGLQSYSSERRHQVGSPLTTDNANVEPLKNMSSTHGLLKIFLITFCASLVFFAFVVLIKYVYSRFKEHMENRLHKYSSGEEAVNYIP</sequence>
<dbReference type="GeneID" id="30911787"/>
<dbReference type="KEGG" id="pcot:PCOAH_00050530"/>
<keyword evidence="4" id="KW-1185">Reference proteome</keyword>
<keyword evidence="2" id="KW-0472">Membrane</keyword>
<dbReference type="OrthoDB" id="381132at2759"/>
<reference evidence="4" key="1">
    <citation type="submission" date="2016-06" db="EMBL/GenBank/DDBJ databases">
        <title>First high quality genome sequence of Plasmodium coatneyi using continuous long reads from single molecule, real-time sequencing.</title>
        <authorList>
            <person name="Chien J.-T."/>
            <person name="Pakala S.B."/>
            <person name="Geraldo J.A."/>
            <person name="Lapp S.A."/>
            <person name="Barnwell J.W."/>
            <person name="Kissinger J.C."/>
            <person name="Galinski M.R."/>
            <person name="Humphrey J.C."/>
        </authorList>
    </citation>
    <scope>NUCLEOTIDE SEQUENCE [LARGE SCALE GENOMIC DNA]</scope>
    <source>
        <strain evidence="4">Hackeri</strain>
    </source>
</reference>
<feature type="compositionally biased region" description="Polar residues" evidence="1">
    <location>
        <begin position="113"/>
        <end position="125"/>
    </location>
</feature>
<protein>
    <submittedName>
        <fullName evidence="3">Uncharacterized protein</fullName>
    </submittedName>
</protein>
<evidence type="ECO:0000256" key="2">
    <source>
        <dbReference type="SAM" id="Phobius"/>
    </source>
</evidence>
<dbReference type="RefSeq" id="XP_019917310.1">
    <property type="nucleotide sequence ID" value="XM_020061835.1"/>
</dbReference>
<evidence type="ECO:0000256" key="1">
    <source>
        <dbReference type="SAM" id="MobiDB-lite"/>
    </source>
</evidence>
<dbReference type="Proteomes" id="UP000092716">
    <property type="component" value="Chromosome 13"/>
</dbReference>
<accession>A0A1B1E6J1</accession>
<organism evidence="3 4">
    <name type="scientific">Plasmodium coatneyi</name>
    <dbReference type="NCBI Taxonomy" id="208452"/>
    <lineage>
        <taxon>Eukaryota</taxon>
        <taxon>Sar</taxon>
        <taxon>Alveolata</taxon>
        <taxon>Apicomplexa</taxon>
        <taxon>Aconoidasida</taxon>
        <taxon>Haemosporida</taxon>
        <taxon>Plasmodiidae</taxon>
        <taxon>Plasmodium</taxon>
    </lineage>
</organism>